<feature type="region of interest" description="Disordered" evidence="1">
    <location>
        <begin position="67"/>
        <end position="90"/>
    </location>
</feature>
<dbReference type="AlphaFoldDB" id="A0AAV2EBS0"/>
<name>A0AAV2EBS0_9ROSI</name>
<feature type="region of interest" description="Disordered" evidence="1">
    <location>
        <begin position="1"/>
        <end position="25"/>
    </location>
</feature>
<accession>A0AAV2EBS0</accession>
<proteinExistence type="predicted"/>
<sequence>MGSIPDPGEVTADLTPPPPSFDDFQRQTSLMTSCTLLWKELSDHFTTLEQNLQKTSDALKRKIQALDTETKDSLAFSPSGGVRDSGRRRPPSLRRRFWMVCTGERRRGRTRG</sequence>
<protein>
    <submittedName>
        <fullName evidence="2">Uncharacterized protein</fullName>
    </submittedName>
</protein>
<organism evidence="2 3">
    <name type="scientific">Linum trigynum</name>
    <dbReference type="NCBI Taxonomy" id="586398"/>
    <lineage>
        <taxon>Eukaryota</taxon>
        <taxon>Viridiplantae</taxon>
        <taxon>Streptophyta</taxon>
        <taxon>Embryophyta</taxon>
        <taxon>Tracheophyta</taxon>
        <taxon>Spermatophyta</taxon>
        <taxon>Magnoliopsida</taxon>
        <taxon>eudicotyledons</taxon>
        <taxon>Gunneridae</taxon>
        <taxon>Pentapetalae</taxon>
        <taxon>rosids</taxon>
        <taxon>fabids</taxon>
        <taxon>Malpighiales</taxon>
        <taxon>Linaceae</taxon>
        <taxon>Linum</taxon>
    </lineage>
</organism>
<evidence type="ECO:0000256" key="1">
    <source>
        <dbReference type="SAM" id="MobiDB-lite"/>
    </source>
</evidence>
<dbReference type="EMBL" id="OZ034817">
    <property type="protein sequence ID" value="CAL1383381.1"/>
    <property type="molecule type" value="Genomic_DNA"/>
</dbReference>
<reference evidence="2 3" key="1">
    <citation type="submission" date="2024-04" db="EMBL/GenBank/DDBJ databases">
        <authorList>
            <person name="Fracassetti M."/>
        </authorList>
    </citation>
    <scope>NUCLEOTIDE SEQUENCE [LARGE SCALE GENOMIC DNA]</scope>
</reference>
<evidence type="ECO:0000313" key="3">
    <source>
        <dbReference type="Proteomes" id="UP001497516"/>
    </source>
</evidence>
<gene>
    <name evidence="2" type="ORF">LTRI10_LOCUS24660</name>
</gene>
<evidence type="ECO:0000313" key="2">
    <source>
        <dbReference type="EMBL" id="CAL1383381.1"/>
    </source>
</evidence>
<keyword evidence="3" id="KW-1185">Reference proteome</keyword>
<dbReference type="Proteomes" id="UP001497516">
    <property type="component" value="Chromosome 4"/>
</dbReference>